<gene>
    <name evidence="1" type="primary">bcpA</name>
    <name evidence="1" type="ORF">GCM10010964_39720</name>
</gene>
<dbReference type="SUPFAM" id="SSF51621">
    <property type="entry name" value="Phosphoenolpyruvate/pyruvate domain"/>
    <property type="match status" value="1"/>
</dbReference>
<reference evidence="1 2" key="1">
    <citation type="journal article" date="2014" name="Int. J. Syst. Evol. Microbiol.">
        <title>Complete genome sequence of Corynebacterium casei LMG S-19264T (=DSM 44701T), isolated from a smear-ripened cheese.</title>
        <authorList>
            <consortium name="US DOE Joint Genome Institute (JGI-PGF)"/>
            <person name="Walter F."/>
            <person name="Albersmeier A."/>
            <person name="Kalinowski J."/>
            <person name="Ruckert C."/>
        </authorList>
    </citation>
    <scope>NUCLEOTIDE SEQUENCE [LARGE SCALE GENOMIC DNA]</scope>
    <source>
        <strain evidence="1 2">CGMCC 1.16330</strain>
    </source>
</reference>
<dbReference type="InterPro" id="IPR015813">
    <property type="entry name" value="Pyrv/PenolPyrv_kinase-like_dom"/>
</dbReference>
<sequence>MPSKTAALRALLRAGTFLHMPSVYDPLGARLVAQAGFEAGYCGGYVSGASRCVTEPLLTMTEQIAIAAEAAAAVPIPFLADAGAGFGDPLHTMRTVREFIRAGVAGIHIEDQLFPKRAHYHKYQVHAAPIEEFALKIRYACRERDRTDPDFVIIARTDTCREFGLEEAARRINRAAEEGADMGLLFPRTLEETERAPRECRLPLVYVMSRGNRDGRPIPAVPELKAMGWAACIDAQVMLLTAFEANRRALAELRATGAFTGMGEEDCRRARKAIEDLIGLDEYYAIEQETVEGRPDGGAH</sequence>
<dbReference type="CDD" id="cd00377">
    <property type="entry name" value="ICL_PEPM"/>
    <property type="match status" value="1"/>
</dbReference>
<dbReference type="AlphaFoldDB" id="A0A8J2ZF63"/>
<dbReference type="PANTHER" id="PTHR42905:SF5">
    <property type="entry name" value="CARBOXYVINYL-CARBOXYPHOSPHONATE PHOSPHORYLMUTASE, CHLOROPLASTIC"/>
    <property type="match status" value="1"/>
</dbReference>
<dbReference type="RefSeq" id="WP_188903449.1">
    <property type="nucleotide sequence ID" value="NZ_BMKS01000018.1"/>
</dbReference>
<name>A0A8J2ZF63_9PROT</name>
<proteinExistence type="predicted"/>
<dbReference type="InterPro" id="IPR039556">
    <property type="entry name" value="ICL/PEPM"/>
</dbReference>
<dbReference type="InterPro" id="IPR040442">
    <property type="entry name" value="Pyrv_kinase-like_dom_sf"/>
</dbReference>
<keyword evidence="2" id="KW-1185">Reference proteome</keyword>
<dbReference type="GO" id="GO:0016833">
    <property type="term" value="F:oxo-acid-lyase activity"/>
    <property type="evidence" value="ECO:0007669"/>
    <property type="project" value="UniProtKB-ARBA"/>
</dbReference>
<comment type="caution">
    <text evidence="1">The sequence shown here is derived from an EMBL/GenBank/DDBJ whole genome shotgun (WGS) entry which is preliminary data.</text>
</comment>
<accession>A0A8J2ZF63</accession>
<evidence type="ECO:0000313" key="2">
    <source>
        <dbReference type="Proteomes" id="UP000597507"/>
    </source>
</evidence>
<dbReference type="EMBL" id="BMKS01000018">
    <property type="protein sequence ID" value="GGG48417.1"/>
    <property type="molecule type" value="Genomic_DNA"/>
</dbReference>
<dbReference type="Proteomes" id="UP000597507">
    <property type="component" value="Unassembled WGS sequence"/>
</dbReference>
<evidence type="ECO:0000313" key="1">
    <source>
        <dbReference type="EMBL" id="GGG48417.1"/>
    </source>
</evidence>
<dbReference type="Pfam" id="PF13714">
    <property type="entry name" value="PEP_mutase"/>
    <property type="match status" value="1"/>
</dbReference>
<organism evidence="1 2">
    <name type="scientific">Caldovatus sediminis</name>
    <dbReference type="NCBI Taxonomy" id="2041189"/>
    <lineage>
        <taxon>Bacteria</taxon>
        <taxon>Pseudomonadati</taxon>
        <taxon>Pseudomonadota</taxon>
        <taxon>Alphaproteobacteria</taxon>
        <taxon>Acetobacterales</taxon>
        <taxon>Roseomonadaceae</taxon>
        <taxon>Caldovatus</taxon>
    </lineage>
</organism>
<protein>
    <submittedName>
        <fullName evidence="1">Carboxyvinyl-carboxyphosphonate phosphorylmutase</fullName>
    </submittedName>
</protein>
<dbReference type="Gene3D" id="3.20.20.60">
    <property type="entry name" value="Phosphoenolpyruvate-binding domains"/>
    <property type="match status" value="1"/>
</dbReference>
<dbReference type="PANTHER" id="PTHR42905">
    <property type="entry name" value="PHOSPHOENOLPYRUVATE CARBOXYLASE"/>
    <property type="match status" value="1"/>
</dbReference>